<dbReference type="InterPro" id="IPR038765">
    <property type="entry name" value="Papain-like_cys_pep_sf"/>
</dbReference>
<dbReference type="Pfam" id="PF23795">
    <property type="entry name" value="SH3_YKFC_2nd"/>
    <property type="match status" value="1"/>
</dbReference>
<sequence length="296" mass="33233">METRRVIVPVATMWTGTDKPRSIDELALAGETKKWVAQMSDEQTIDLCDAKRLETQATFNDEVILAHVEGSWAQVYLTSQQDDSDPRGYKGWLPLKLLSATTVDYPATTSRLRIAVPFTTLYDAEKQPIFEITMGTELSEIAVDGDWIKVATPLGDGYIEKTSIVVTAKGDNNGAKMVDMAQQFMGLRYLWAGISPYGFDCSGFMYTLHRVLGFDIPRDADDQRLGGQPVAPEDLMPGDLLFFAYEHGKGYVHHVGMYYGDGRMIQSRTPGKSVDIAKLTEMRYAPEYVAARRYWR</sequence>
<keyword evidence="3 6" id="KW-0378">Hydrolase</keyword>
<evidence type="ECO:0000313" key="6">
    <source>
        <dbReference type="EMBL" id="KRN26338.1"/>
    </source>
</evidence>
<evidence type="ECO:0000256" key="4">
    <source>
        <dbReference type="ARBA" id="ARBA00022807"/>
    </source>
</evidence>
<evidence type="ECO:0000256" key="3">
    <source>
        <dbReference type="ARBA" id="ARBA00022801"/>
    </source>
</evidence>
<dbReference type="Gene3D" id="3.90.1720.10">
    <property type="entry name" value="endopeptidase domain like (from Nostoc punctiforme)"/>
    <property type="match status" value="1"/>
</dbReference>
<dbReference type="GO" id="GO:0006508">
    <property type="term" value="P:proteolysis"/>
    <property type="evidence" value="ECO:0007669"/>
    <property type="project" value="UniProtKB-KW"/>
</dbReference>
<comment type="caution">
    <text evidence="6">The sequence shown here is derived from an EMBL/GenBank/DDBJ whole genome shotgun (WGS) entry which is preliminary data.</text>
</comment>
<dbReference type="InterPro" id="IPR000064">
    <property type="entry name" value="NLP_P60_dom"/>
</dbReference>
<dbReference type="AlphaFoldDB" id="A0A0R2FCR8"/>
<dbReference type="PATRIC" id="fig|1423804.4.peg.2431"/>
<keyword evidence="7" id="KW-1185">Reference proteome</keyword>
<proteinExistence type="inferred from homology"/>
<dbReference type="SUPFAM" id="SSF54001">
    <property type="entry name" value="Cysteine proteinases"/>
    <property type="match status" value="1"/>
</dbReference>
<gene>
    <name evidence="6" type="ORF">FD14_GL002239</name>
</gene>
<dbReference type="STRING" id="1423804.FD14_GL002239"/>
<keyword evidence="4" id="KW-0788">Thiol protease</keyword>
<accession>A0A0R2FCR8</accession>
<dbReference type="GO" id="GO:0008234">
    <property type="term" value="F:cysteine-type peptidase activity"/>
    <property type="evidence" value="ECO:0007669"/>
    <property type="project" value="UniProtKB-KW"/>
</dbReference>
<comment type="similarity">
    <text evidence="1">Belongs to the peptidase C40 family.</text>
</comment>
<dbReference type="PANTHER" id="PTHR47053">
    <property type="entry name" value="MUREIN DD-ENDOPEPTIDASE MEPH-RELATED"/>
    <property type="match status" value="1"/>
</dbReference>
<name>A0A0R2FCR8_9LACO</name>
<dbReference type="PROSITE" id="PS51935">
    <property type="entry name" value="NLPC_P60"/>
    <property type="match status" value="1"/>
</dbReference>
<evidence type="ECO:0000259" key="5">
    <source>
        <dbReference type="PROSITE" id="PS51935"/>
    </source>
</evidence>
<reference evidence="6 7" key="1">
    <citation type="journal article" date="2015" name="Genome Announc.">
        <title>Expanding the biotechnology potential of lactobacilli through comparative genomics of 213 strains and associated genera.</title>
        <authorList>
            <person name="Sun Z."/>
            <person name="Harris H.M."/>
            <person name="McCann A."/>
            <person name="Guo C."/>
            <person name="Argimon S."/>
            <person name="Zhang W."/>
            <person name="Yang X."/>
            <person name="Jeffery I.B."/>
            <person name="Cooney J.C."/>
            <person name="Kagawa T.F."/>
            <person name="Liu W."/>
            <person name="Song Y."/>
            <person name="Salvetti E."/>
            <person name="Wrobel A."/>
            <person name="Rasinkangas P."/>
            <person name="Parkhill J."/>
            <person name="Rea M.C."/>
            <person name="O'Sullivan O."/>
            <person name="Ritari J."/>
            <person name="Douillard F.P."/>
            <person name="Paul Ross R."/>
            <person name="Yang R."/>
            <person name="Briner A.E."/>
            <person name="Felis G.E."/>
            <person name="de Vos W.M."/>
            <person name="Barrangou R."/>
            <person name="Klaenhammer T.R."/>
            <person name="Caufield P.W."/>
            <person name="Cui Y."/>
            <person name="Zhang H."/>
            <person name="O'Toole P.W."/>
        </authorList>
    </citation>
    <scope>NUCLEOTIDE SEQUENCE [LARGE SCALE GENOMIC DNA]</scope>
    <source>
        <strain evidence="6 7">DSM 23365</strain>
    </source>
</reference>
<organism evidence="6 7">
    <name type="scientific">Secundilactobacillus similis DSM 23365 = JCM 2765</name>
    <dbReference type="NCBI Taxonomy" id="1423804"/>
    <lineage>
        <taxon>Bacteria</taxon>
        <taxon>Bacillati</taxon>
        <taxon>Bacillota</taxon>
        <taxon>Bacilli</taxon>
        <taxon>Lactobacillales</taxon>
        <taxon>Lactobacillaceae</taxon>
        <taxon>Secundilactobacillus</taxon>
    </lineage>
</organism>
<dbReference type="Proteomes" id="UP000051442">
    <property type="component" value="Unassembled WGS sequence"/>
</dbReference>
<dbReference type="Pfam" id="PF00877">
    <property type="entry name" value="NLPC_P60"/>
    <property type="match status" value="1"/>
</dbReference>
<dbReference type="EMBL" id="AYZM01000036">
    <property type="protein sequence ID" value="KRN26338.1"/>
    <property type="molecule type" value="Genomic_DNA"/>
</dbReference>
<evidence type="ECO:0000256" key="1">
    <source>
        <dbReference type="ARBA" id="ARBA00007074"/>
    </source>
</evidence>
<dbReference type="PANTHER" id="PTHR47053:SF3">
    <property type="entry name" value="GAMMA-D-GLUTAMYL-L-LYSINE DIPEPTIDYL-PEPTIDASE"/>
    <property type="match status" value="1"/>
</dbReference>
<evidence type="ECO:0000256" key="2">
    <source>
        <dbReference type="ARBA" id="ARBA00022670"/>
    </source>
</evidence>
<dbReference type="InterPro" id="IPR051202">
    <property type="entry name" value="Peptidase_C40"/>
</dbReference>
<dbReference type="RefSeq" id="WP_054736698.1">
    <property type="nucleotide sequence ID" value="NZ_AYZM01000036.1"/>
</dbReference>
<feature type="domain" description="NlpC/P60" evidence="5">
    <location>
        <begin position="171"/>
        <end position="296"/>
    </location>
</feature>
<dbReference type="Gene3D" id="2.30.30.40">
    <property type="entry name" value="SH3 Domains"/>
    <property type="match status" value="1"/>
</dbReference>
<keyword evidence="2" id="KW-0645">Protease</keyword>
<dbReference type="InterPro" id="IPR057812">
    <property type="entry name" value="SH3_YKFC_2nd"/>
</dbReference>
<protein>
    <submittedName>
        <fullName evidence="6">Hydrolase</fullName>
    </submittedName>
</protein>
<evidence type="ECO:0000313" key="7">
    <source>
        <dbReference type="Proteomes" id="UP000051442"/>
    </source>
</evidence>
<dbReference type="OrthoDB" id="1654978at2"/>